<evidence type="ECO:0000256" key="7">
    <source>
        <dbReference type="ARBA" id="ARBA00023159"/>
    </source>
</evidence>
<dbReference type="Pfam" id="PF00072">
    <property type="entry name" value="Response_reg"/>
    <property type="match status" value="1"/>
</dbReference>
<gene>
    <name evidence="12" type="ordered locus">Taci_0196</name>
</gene>
<keyword evidence="7 9" id="KW-0010">Activator</keyword>
<dbReference type="InterPro" id="IPR036388">
    <property type="entry name" value="WH-like_DNA-bd_sf"/>
</dbReference>
<dbReference type="OrthoDB" id="9759232at2"/>
<dbReference type="STRING" id="525903.Taci_0196"/>
<dbReference type="Gene3D" id="3.40.50.2300">
    <property type="match status" value="1"/>
</dbReference>
<dbReference type="GO" id="GO:0005737">
    <property type="term" value="C:cytoplasm"/>
    <property type="evidence" value="ECO:0007669"/>
    <property type="project" value="UniProtKB-SubCell"/>
</dbReference>
<dbReference type="InterPro" id="IPR011006">
    <property type="entry name" value="CheY-like_superfamily"/>
</dbReference>
<dbReference type="GO" id="GO:0003700">
    <property type="term" value="F:DNA-binding transcription factor activity"/>
    <property type="evidence" value="ECO:0007669"/>
    <property type="project" value="InterPro"/>
</dbReference>
<keyword evidence="2 9" id="KW-0963">Cytoplasm</keyword>
<dbReference type="Pfam" id="PF08279">
    <property type="entry name" value="HTH_11"/>
    <property type="match status" value="1"/>
</dbReference>
<evidence type="ECO:0000256" key="8">
    <source>
        <dbReference type="ARBA" id="ARBA00023163"/>
    </source>
</evidence>
<organism evidence="12 13">
    <name type="scientific">Thermanaerovibrio acidaminovorans (strain ATCC 49978 / DSM 6589 / Su883)</name>
    <name type="common">Selenomonas acidaminovorans</name>
    <dbReference type="NCBI Taxonomy" id="525903"/>
    <lineage>
        <taxon>Bacteria</taxon>
        <taxon>Thermotogati</taxon>
        <taxon>Synergistota</taxon>
        <taxon>Synergistia</taxon>
        <taxon>Synergistales</taxon>
        <taxon>Synergistaceae</taxon>
        <taxon>Thermanaerovibrio</taxon>
    </lineage>
</organism>
<dbReference type="InterPro" id="IPR051271">
    <property type="entry name" value="2C-system_Tx_regulators"/>
</dbReference>
<name>D1B832_THEAS</name>
<keyword evidence="8 9" id="KW-0804">Transcription</keyword>
<evidence type="ECO:0000256" key="2">
    <source>
        <dbReference type="ARBA" id="ARBA00022490"/>
    </source>
</evidence>
<keyword evidence="6 9" id="KW-0238">DNA-binding</keyword>
<dbReference type="SUPFAM" id="SSF52172">
    <property type="entry name" value="CheY-like"/>
    <property type="match status" value="1"/>
</dbReference>
<dbReference type="SUPFAM" id="SSF46785">
    <property type="entry name" value="Winged helix' DNA-binding domain"/>
    <property type="match status" value="1"/>
</dbReference>
<keyword evidence="13" id="KW-1185">Reference proteome</keyword>
<dbReference type="Proteomes" id="UP000002030">
    <property type="component" value="Chromosome"/>
</dbReference>
<dbReference type="GO" id="GO:0000156">
    <property type="term" value="F:phosphorelay response regulator activity"/>
    <property type="evidence" value="ECO:0007669"/>
    <property type="project" value="TreeGrafter"/>
</dbReference>
<evidence type="ECO:0000256" key="6">
    <source>
        <dbReference type="ARBA" id="ARBA00023125"/>
    </source>
</evidence>
<dbReference type="EMBL" id="CP001818">
    <property type="protein sequence ID" value="ACZ18435.1"/>
    <property type="molecule type" value="Genomic_DNA"/>
</dbReference>
<keyword evidence="4 9" id="KW-0902">Two-component regulatory system</keyword>
<feature type="domain" description="Response regulatory" evidence="11">
    <location>
        <begin position="5"/>
        <end position="121"/>
    </location>
</feature>
<evidence type="ECO:0000256" key="9">
    <source>
        <dbReference type="PIRNR" id="PIRNR006171"/>
    </source>
</evidence>
<evidence type="ECO:0000256" key="4">
    <source>
        <dbReference type="ARBA" id="ARBA00023012"/>
    </source>
</evidence>
<dbReference type="PANTHER" id="PTHR45526">
    <property type="entry name" value="TRANSCRIPTIONAL REGULATORY PROTEIN DPIA"/>
    <property type="match status" value="1"/>
</dbReference>
<evidence type="ECO:0000313" key="13">
    <source>
        <dbReference type="Proteomes" id="UP000002030"/>
    </source>
</evidence>
<evidence type="ECO:0000256" key="3">
    <source>
        <dbReference type="ARBA" id="ARBA00022553"/>
    </source>
</evidence>
<evidence type="ECO:0000259" key="11">
    <source>
        <dbReference type="PROSITE" id="PS50110"/>
    </source>
</evidence>
<comment type="subcellular location">
    <subcellularLocation>
        <location evidence="1 9">Cytoplasm</location>
    </subcellularLocation>
</comment>
<dbReference type="SMART" id="SM00448">
    <property type="entry name" value="REC"/>
    <property type="match status" value="1"/>
</dbReference>
<dbReference type="RefSeq" id="WP_012868951.1">
    <property type="nucleotide sequence ID" value="NC_013522.1"/>
</dbReference>
<dbReference type="PANTHER" id="PTHR45526:SF1">
    <property type="entry name" value="TRANSCRIPTIONAL REGULATORY PROTEIN DCUR-RELATED"/>
    <property type="match status" value="1"/>
</dbReference>
<dbReference type="EnsemblBacteria" id="ACZ18435">
    <property type="protein sequence ID" value="ACZ18435"/>
    <property type="gene ID" value="Taci_0196"/>
</dbReference>
<dbReference type="HOGENOM" id="CLU_000445_39_0_0"/>
<dbReference type="AlphaFoldDB" id="D1B832"/>
<dbReference type="eggNOG" id="COG4565">
    <property type="taxonomic scope" value="Bacteria"/>
</dbReference>
<keyword evidence="3 10" id="KW-0597">Phosphoprotein</keyword>
<dbReference type="InterPro" id="IPR024187">
    <property type="entry name" value="Sig_transdc_resp-reg_cit/mal"/>
</dbReference>
<keyword evidence="5 9" id="KW-0805">Transcription regulation</keyword>
<feature type="modified residue" description="4-aspartylphosphate" evidence="10">
    <location>
        <position position="56"/>
    </location>
</feature>
<evidence type="ECO:0000313" key="12">
    <source>
        <dbReference type="EMBL" id="ACZ18435.1"/>
    </source>
</evidence>
<dbReference type="PIRSF" id="PIRSF006171">
    <property type="entry name" value="RR_citrat_malat"/>
    <property type="match status" value="1"/>
</dbReference>
<reference evidence="12 13" key="1">
    <citation type="journal article" date="2009" name="Stand. Genomic Sci.">
        <title>Complete genome sequence of Thermanaerovibrio acidaminovorans type strain (Su883).</title>
        <authorList>
            <person name="Chovatia M."/>
            <person name="Sikorski J."/>
            <person name="Schroder M."/>
            <person name="Lapidus A."/>
            <person name="Nolan M."/>
            <person name="Tice H."/>
            <person name="Glavina Del Rio T."/>
            <person name="Copeland A."/>
            <person name="Cheng J.F."/>
            <person name="Lucas S."/>
            <person name="Chen F."/>
            <person name="Bruce D."/>
            <person name="Goodwin L."/>
            <person name="Pitluck S."/>
            <person name="Ivanova N."/>
            <person name="Mavromatis K."/>
            <person name="Ovchinnikova G."/>
            <person name="Pati A."/>
            <person name="Chen A."/>
            <person name="Palaniappan K."/>
            <person name="Land M."/>
            <person name="Hauser L."/>
            <person name="Chang Y.J."/>
            <person name="Jeffries C.D."/>
            <person name="Chain P."/>
            <person name="Saunders E."/>
            <person name="Detter J.C."/>
            <person name="Brettin T."/>
            <person name="Rohde M."/>
            <person name="Goker M."/>
            <person name="Spring S."/>
            <person name="Bristow J."/>
            <person name="Markowitz V."/>
            <person name="Hugenholtz P."/>
            <person name="Kyrpides N.C."/>
            <person name="Klenk H.P."/>
            <person name="Eisen J.A."/>
        </authorList>
    </citation>
    <scope>NUCLEOTIDE SEQUENCE [LARGE SCALE GENOMIC DNA]</scope>
    <source>
        <strain evidence="13">ATCC 49978 / DSM 6589 / Su883</strain>
    </source>
</reference>
<accession>D1B832</accession>
<evidence type="ECO:0000256" key="5">
    <source>
        <dbReference type="ARBA" id="ARBA00023015"/>
    </source>
</evidence>
<dbReference type="PROSITE" id="PS50110">
    <property type="entry name" value="RESPONSE_REGULATORY"/>
    <property type="match status" value="1"/>
</dbReference>
<evidence type="ECO:0000256" key="10">
    <source>
        <dbReference type="PROSITE-ProRule" id="PRU00169"/>
    </source>
</evidence>
<dbReference type="InterPro" id="IPR036390">
    <property type="entry name" value="WH_DNA-bd_sf"/>
</dbReference>
<dbReference type="InterPro" id="IPR013196">
    <property type="entry name" value="HTH_11"/>
</dbReference>
<dbReference type="Gene3D" id="1.10.10.10">
    <property type="entry name" value="Winged helix-like DNA-binding domain superfamily/Winged helix DNA-binding domain"/>
    <property type="match status" value="1"/>
</dbReference>
<sequence length="225" mass="25532">MKPVRTLITEDDPMVSFIIGRLVNSLGDFLLVGQAQNGREALEQIRAHKVDLVLLDLSMPEVDGKEVMLTIRNEDLDSDVIIITSSYRKADAVEALRLGAWDYIVKPFSYDRLRVSLDSYKDAFRYRASLPAELAQEQLDRVFYPESRLNLYSTSGIQRGDTAQRIMDVLSQEERPLSAGEIADKIGISRITVRKYCEALVSTGRLIAQNHYQPKGRPIKKYQPI</sequence>
<dbReference type="KEGG" id="tai:Taci_0196"/>
<protein>
    <recommendedName>
        <fullName evidence="9">Transcriptional regulatory protein</fullName>
    </recommendedName>
</protein>
<proteinExistence type="predicted"/>
<dbReference type="GO" id="GO:0003677">
    <property type="term" value="F:DNA binding"/>
    <property type="evidence" value="ECO:0007669"/>
    <property type="project" value="UniProtKB-KW"/>
</dbReference>
<evidence type="ECO:0000256" key="1">
    <source>
        <dbReference type="ARBA" id="ARBA00004496"/>
    </source>
</evidence>
<dbReference type="InterPro" id="IPR001789">
    <property type="entry name" value="Sig_transdc_resp-reg_receiver"/>
</dbReference>